<evidence type="ECO:0000313" key="7">
    <source>
        <dbReference type="Proteomes" id="UP000663866"/>
    </source>
</evidence>
<sequence>MTAKEDLVEPTVSNGQQTTTDTIDQQQTPLDYQTSITIENESEEGEVEITYDENGEPKFPLDDLLKLEEQVSRVRWIVPVLPDGELIKCLRTAVCFAREKVDTKSESCQRFIRDSLVTSFTKIFCDEAVGGWKNDIYIAIYNNAMLFIQLCAFKIDDDCFPLLDVLSFVMNPTGRYHQANHNRTSLYHLKNDVEPYAAAMEYRFPQRESWTKASKKQREKLLELIRRLAEDDKEGLMANKVLELLWNISHDKLFPNEIIDQALAAHLKILDYSCLPEKEKTKLSWIDRMMEEVKQDQHVIISLKQMREICTQFSDHAYMHNMSRISYPLNRISLIDRLEDKHKITRVITENLCHYMENTRNCREETKKILPPEDYYPDGRFNHNQQINERLVFLKFILKEGRMNLCFDFTKMLWITLAEQPVYPSDREQCFRWFAEIIDEVGFDFKTGKDFFQNHFMKLEPHLLTDLGMNCFDRFFKSVNAQLNKFLPKRRSMRLINDEDLVGIEYLWKLILNGSDIVANRGIQLIKEVYTNISPSLKNDIKRIHQTFLSECFKRLRVVYDKIKSKTTQATHQQIINSLIRILVVLREYLAECDYSYHKDRHSLPISRAFRGRPVILVFRVNTGQNRQIDDYENPSHLNETWGHIRRMIYNRYKTIYGILELYGNNTLIYPEDDNKTLAQTDGRDRIAITVRWVQQTAHNVSSDESSSSGSEMNNNISSSVSSVHHTRILDPIDLHTESALPSVIFSQKHEYYQFLIELSDMGCKENNIRLRDTARQILDLVPVDPHANATFINCIASSKPNSDENMTRLKNYYFPSSPTQMLYNLKTTLVLLVPAILSNDSNEIESIYVRFLNTGGLVCLLSILTQKQIVDQCDMKTRKSIYLIIFNIIKRVLVILGFYQLKMSNAPIDNDPLDQILSSMSTVTVGENHTPIPLEKKIALLLFKHMNDFPIPKNSFLQYNHIMDFIRLIWC</sequence>
<evidence type="ECO:0000259" key="5">
    <source>
        <dbReference type="PROSITE" id="PS51022"/>
    </source>
</evidence>
<proteinExistence type="predicted"/>
<dbReference type="InterPro" id="IPR055176">
    <property type="entry name" value="UBP24/USP9X/USP9Y_UBL"/>
</dbReference>
<reference evidence="6" key="1">
    <citation type="submission" date="2021-02" db="EMBL/GenBank/DDBJ databases">
        <authorList>
            <person name="Nowell W R."/>
        </authorList>
    </citation>
    <scope>NUCLEOTIDE SEQUENCE</scope>
</reference>
<dbReference type="PROSITE" id="PS51022">
    <property type="entry name" value="L27"/>
    <property type="match status" value="1"/>
</dbReference>
<protein>
    <recommendedName>
        <fullName evidence="5">L27 domain-containing protein</fullName>
    </recommendedName>
</protein>
<gene>
    <name evidence="6" type="ORF">OVN521_LOCUS21268</name>
</gene>
<feature type="compositionally biased region" description="Low complexity" evidence="4">
    <location>
        <begin position="16"/>
        <end position="29"/>
    </location>
</feature>
<evidence type="ECO:0000256" key="1">
    <source>
        <dbReference type="ARBA" id="ARBA00022670"/>
    </source>
</evidence>
<feature type="region of interest" description="Disordered" evidence="4">
    <location>
        <begin position="1"/>
        <end position="29"/>
    </location>
</feature>
<evidence type="ECO:0000313" key="6">
    <source>
        <dbReference type="EMBL" id="CAF4108127.1"/>
    </source>
</evidence>
<keyword evidence="2" id="KW-0833">Ubl conjugation pathway</keyword>
<dbReference type="GO" id="GO:0008233">
    <property type="term" value="F:peptidase activity"/>
    <property type="evidence" value="ECO:0007669"/>
    <property type="project" value="UniProtKB-KW"/>
</dbReference>
<dbReference type="AlphaFoldDB" id="A0A819VEW3"/>
<evidence type="ECO:0000256" key="4">
    <source>
        <dbReference type="SAM" id="MobiDB-lite"/>
    </source>
</evidence>
<comment type="caution">
    <text evidence="6">The sequence shown here is derived from an EMBL/GenBank/DDBJ whole genome shotgun (WGS) entry which is preliminary data.</text>
</comment>
<dbReference type="Pfam" id="PF25010">
    <property type="entry name" value="ARM_UBP24_USP9X-Y"/>
    <property type="match status" value="1"/>
</dbReference>
<dbReference type="InterPro" id="IPR004172">
    <property type="entry name" value="L27_dom"/>
</dbReference>
<keyword evidence="7" id="KW-1185">Reference proteome</keyword>
<keyword evidence="1" id="KW-0645">Protease</keyword>
<dbReference type="Proteomes" id="UP000663866">
    <property type="component" value="Unassembled WGS sequence"/>
</dbReference>
<accession>A0A819VEW3</accession>
<feature type="domain" description="L27" evidence="5">
    <location>
        <begin position="515"/>
        <end position="571"/>
    </location>
</feature>
<feature type="non-terminal residue" evidence="6">
    <location>
        <position position="972"/>
    </location>
</feature>
<evidence type="ECO:0000256" key="2">
    <source>
        <dbReference type="ARBA" id="ARBA00022786"/>
    </source>
</evidence>
<dbReference type="EMBL" id="CAJOBG010004384">
    <property type="protein sequence ID" value="CAF4108127.1"/>
    <property type="molecule type" value="Genomic_DNA"/>
</dbReference>
<name>A0A819VEW3_9BILA</name>
<organism evidence="6 7">
    <name type="scientific">Rotaria magnacalcarata</name>
    <dbReference type="NCBI Taxonomy" id="392030"/>
    <lineage>
        <taxon>Eukaryota</taxon>
        <taxon>Metazoa</taxon>
        <taxon>Spiralia</taxon>
        <taxon>Gnathifera</taxon>
        <taxon>Rotifera</taxon>
        <taxon>Eurotatoria</taxon>
        <taxon>Bdelloidea</taxon>
        <taxon>Philodinida</taxon>
        <taxon>Philodinidae</taxon>
        <taxon>Rotaria</taxon>
    </lineage>
</organism>
<evidence type="ECO:0000256" key="3">
    <source>
        <dbReference type="ARBA" id="ARBA00022801"/>
    </source>
</evidence>
<dbReference type="InterPro" id="IPR056850">
    <property type="entry name" value="ARM_UBP34_24_USP9X_Y"/>
</dbReference>
<dbReference type="Pfam" id="PF22900">
    <property type="entry name" value="UCH_UBL1"/>
    <property type="match status" value="1"/>
</dbReference>
<keyword evidence="3" id="KW-0378">Hydrolase</keyword>
<dbReference type="GO" id="GO:0006508">
    <property type="term" value="P:proteolysis"/>
    <property type="evidence" value="ECO:0007669"/>
    <property type="project" value="UniProtKB-KW"/>
</dbReference>